<keyword evidence="3" id="KW-1185">Reference proteome</keyword>
<evidence type="ECO:0000313" key="2">
    <source>
        <dbReference type="EMBL" id="KAJ7742939.1"/>
    </source>
</evidence>
<evidence type="ECO:0000313" key="3">
    <source>
        <dbReference type="Proteomes" id="UP001215280"/>
    </source>
</evidence>
<feature type="region of interest" description="Disordered" evidence="1">
    <location>
        <begin position="61"/>
        <end position="84"/>
    </location>
</feature>
<comment type="caution">
    <text evidence="2">The sequence shown here is derived from an EMBL/GenBank/DDBJ whole genome shotgun (WGS) entry which is preliminary data.</text>
</comment>
<proteinExistence type="predicted"/>
<protein>
    <submittedName>
        <fullName evidence="2">Uncharacterized protein</fullName>
    </submittedName>
</protein>
<dbReference type="AlphaFoldDB" id="A0AAD7IJQ4"/>
<name>A0AAD7IJQ4_9AGAR</name>
<accession>A0AAD7IJQ4</accession>
<reference evidence="2" key="1">
    <citation type="submission" date="2023-03" db="EMBL/GenBank/DDBJ databases">
        <title>Massive genome expansion in bonnet fungi (Mycena s.s.) driven by repeated elements and novel gene families across ecological guilds.</title>
        <authorList>
            <consortium name="Lawrence Berkeley National Laboratory"/>
            <person name="Harder C.B."/>
            <person name="Miyauchi S."/>
            <person name="Viragh M."/>
            <person name="Kuo A."/>
            <person name="Thoen E."/>
            <person name="Andreopoulos B."/>
            <person name="Lu D."/>
            <person name="Skrede I."/>
            <person name="Drula E."/>
            <person name="Henrissat B."/>
            <person name="Morin E."/>
            <person name="Kohler A."/>
            <person name="Barry K."/>
            <person name="LaButti K."/>
            <person name="Morin E."/>
            <person name="Salamov A."/>
            <person name="Lipzen A."/>
            <person name="Mereny Z."/>
            <person name="Hegedus B."/>
            <person name="Baldrian P."/>
            <person name="Stursova M."/>
            <person name="Weitz H."/>
            <person name="Taylor A."/>
            <person name="Grigoriev I.V."/>
            <person name="Nagy L.G."/>
            <person name="Martin F."/>
            <person name="Kauserud H."/>
        </authorList>
    </citation>
    <scope>NUCLEOTIDE SEQUENCE</scope>
    <source>
        <strain evidence="2">CBHHK188m</strain>
    </source>
</reference>
<gene>
    <name evidence="2" type="ORF">DFH07DRAFT_777564</name>
</gene>
<dbReference type="Proteomes" id="UP001215280">
    <property type="component" value="Unassembled WGS sequence"/>
</dbReference>
<sequence length="160" mass="17937">MLLTLVLGMNIIAAKIKPKPICLMPSDKRACVQLWHHTVGEASKSFVTLAFEYSFSDIPKPPDVPKTTDVPDTPGIPESPDVRIPQSFRIPQPARTRTPQTQMCRMQTHAPSVWKRPHILCSEFLGDATQEALGEEQEVAEQVGSIPEAQDQHSQHWYLN</sequence>
<organism evidence="2 3">
    <name type="scientific">Mycena maculata</name>
    <dbReference type="NCBI Taxonomy" id="230809"/>
    <lineage>
        <taxon>Eukaryota</taxon>
        <taxon>Fungi</taxon>
        <taxon>Dikarya</taxon>
        <taxon>Basidiomycota</taxon>
        <taxon>Agaricomycotina</taxon>
        <taxon>Agaricomycetes</taxon>
        <taxon>Agaricomycetidae</taxon>
        <taxon>Agaricales</taxon>
        <taxon>Marasmiineae</taxon>
        <taxon>Mycenaceae</taxon>
        <taxon>Mycena</taxon>
    </lineage>
</organism>
<dbReference type="EMBL" id="JARJLG010000115">
    <property type="protein sequence ID" value="KAJ7742939.1"/>
    <property type="molecule type" value="Genomic_DNA"/>
</dbReference>
<evidence type="ECO:0000256" key="1">
    <source>
        <dbReference type="SAM" id="MobiDB-lite"/>
    </source>
</evidence>